<dbReference type="PANTHER" id="PTHR10133:SF27">
    <property type="entry name" value="DNA POLYMERASE NU"/>
    <property type="match status" value="1"/>
</dbReference>
<evidence type="ECO:0000256" key="13">
    <source>
        <dbReference type="ARBA" id="ARBA00023125"/>
    </source>
</evidence>
<evidence type="ECO:0000259" key="18">
    <source>
        <dbReference type="SMART" id="SM00474"/>
    </source>
</evidence>
<keyword evidence="5 17" id="KW-0808">Transferase</keyword>
<accession>A0A084CNS5</accession>
<dbReference type="GO" id="GO:0008409">
    <property type="term" value="F:5'-3' exonuclease activity"/>
    <property type="evidence" value="ECO:0007669"/>
    <property type="project" value="UniProtKB-UniRule"/>
</dbReference>
<dbReference type="NCBIfam" id="TIGR00593">
    <property type="entry name" value="pola"/>
    <property type="match status" value="1"/>
</dbReference>
<keyword evidence="14 17" id="KW-0234">DNA repair</keyword>
<dbReference type="GO" id="GO:0006302">
    <property type="term" value="P:double-strand break repair"/>
    <property type="evidence" value="ECO:0007669"/>
    <property type="project" value="TreeGrafter"/>
</dbReference>
<dbReference type="Pfam" id="PF01612">
    <property type="entry name" value="DNA_pol_A_exo1"/>
    <property type="match status" value="1"/>
</dbReference>
<dbReference type="FunFam" id="3.30.420.10:FF:000026">
    <property type="entry name" value="DNA polymerase I"/>
    <property type="match status" value="1"/>
</dbReference>
<evidence type="ECO:0000256" key="15">
    <source>
        <dbReference type="ARBA" id="ARBA00049244"/>
    </source>
</evidence>
<keyword evidence="7 17" id="KW-0235">DNA replication</keyword>
<dbReference type="CDD" id="cd08637">
    <property type="entry name" value="DNA_pol_A_pol_I_C"/>
    <property type="match status" value="1"/>
</dbReference>
<evidence type="ECO:0000256" key="12">
    <source>
        <dbReference type="ARBA" id="ARBA00022932"/>
    </source>
</evidence>
<dbReference type="InterPro" id="IPR008918">
    <property type="entry name" value="HhH2"/>
</dbReference>
<dbReference type="GO" id="GO:0003677">
    <property type="term" value="F:DNA binding"/>
    <property type="evidence" value="ECO:0007669"/>
    <property type="project" value="UniProtKB-UniRule"/>
</dbReference>
<comment type="function">
    <text evidence="17">In addition to polymerase activity, this DNA polymerase exhibits 3'-5' and 5'-3' exonuclease activity.</text>
</comment>
<dbReference type="InterPro" id="IPR019760">
    <property type="entry name" value="DNA-dir_DNA_pol_A_CS"/>
</dbReference>
<dbReference type="InterPro" id="IPR036397">
    <property type="entry name" value="RNaseH_sf"/>
</dbReference>
<dbReference type="GO" id="GO:0008408">
    <property type="term" value="F:3'-5' exonuclease activity"/>
    <property type="evidence" value="ECO:0007669"/>
    <property type="project" value="UniProtKB-UniRule"/>
</dbReference>
<keyword evidence="13 17" id="KW-0238">DNA-binding</keyword>
<dbReference type="EMBL" id="JGVK01000009">
    <property type="protein sequence ID" value="KEY91454.1"/>
    <property type="molecule type" value="Genomic_DNA"/>
</dbReference>
<gene>
    <name evidence="17 21" type="primary">polA</name>
    <name evidence="21" type="ORF">CF67_17045</name>
</gene>
<keyword evidence="10 17" id="KW-0378">Hydrolase</keyword>
<evidence type="ECO:0000256" key="8">
    <source>
        <dbReference type="ARBA" id="ARBA00022722"/>
    </source>
</evidence>
<dbReference type="InterPro" id="IPR002562">
    <property type="entry name" value="3'-5'_exonuclease_dom"/>
</dbReference>
<dbReference type="InterPro" id="IPR018320">
    <property type="entry name" value="DNA_polymerase_1"/>
</dbReference>
<dbReference type="InterPro" id="IPR002421">
    <property type="entry name" value="5-3_exonuclease"/>
</dbReference>
<dbReference type="Gene3D" id="3.40.50.1010">
    <property type="entry name" value="5'-nuclease"/>
    <property type="match status" value="1"/>
</dbReference>
<dbReference type="Pfam" id="PF02739">
    <property type="entry name" value="5_3_exonuc_N"/>
    <property type="match status" value="1"/>
</dbReference>
<evidence type="ECO:0000256" key="10">
    <source>
        <dbReference type="ARBA" id="ARBA00022801"/>
    </source>
</evidence>
<evidence type="ECO:0000256" key="14">
    <source>
        <dbReference type="ARBA" id="ARBA00023204"/>
    </source>
</evidence>
<dbReference type="AlphaFoldDB" id="A0A084CNS5"/>
<feature type="domain" description="DNA-directed DNA polymerase family A palm" evidence="20">
    <location>
        <begin position="661"/>
        <end position="868"/>
    </location>
</feature>
<comment type="caution">
    <text evidence="21">The sequence shown here is derived from an EMBL/GenBank/DDBJ whole genome shotgun (WGS) entry which is preliminary data.</text>
</comment>
<dbReference type="EC" id="2.7.7.7" evidence="3 16"/>
<dbReference type="FunFam" id="1.20.1060.10:FF:000001">
    <property type="entry name" value="DNA polymerase I"/>
    <property type="match status" value="1"/>
</dbReference>
<dbReference type="SMART" id="SM00475">
    <property type="entry name" value="53EXOc"/>
    <property type="match status" value="1"/>
</dbReference>
<dbReference type="GO" id="GO:0003887">
    <property type="term" value="F:DNA-directed DNA polymerase activity"/>
    <property type="evidence" value="ECO:0007669"/>
    <property type="project" value="UniProtKB-UniRule"/>
</dbReference>
<evidence type="ECO:0000259" key="19">
    <source>
        <dbReference type="SMART" id="SM00475"/>
    </source>
</evidence>
<evidence type="ECO:0000259" key="20">
    <source>
        <dbReference type="SMART" id="SM00482"/>
    </source>
</evidence>
<dbReference type="CDD" id="cd06139">
    <property type="entry name" value="DNA_polA_I_Ecoli_like_exo"/>
    <property type="match status" value="1"/>
</dbReference>
<evidence type="ECO:0000256" key="1">
    <source>
        <dbReference type="ARBA" id="ARBA00007705"/>
    </source>
</evidence>
<sequence length="904" mass="102432">MNNGEIPTNALYGVLNMLRSTMLKISSERIAVIFDAKGKTFRNNIYPAYKANRPSMPENLRCQIKPLHNIIRAMGLPLISISGVEADDVIGTLATQACNIGIPVVISTIDKDMSQLVNENIFLINTKTNTIIDRKNVVRKFGIPPELIIDYLALVGDKIDNVPGVPGIGNKTARALLQKIGGLKKLFNHLDDIETLNFRGSKTIAEKLIKNKDSAMLSYELASIKLDVKIAETPESLIKTAPHKEDLLKLYKQLALKSWFNELIENKLDSKVISNKKVKTQTILLNNNTAHISTSKTTLEHNSNYQTILDKNAFLELLNQLKTADIFSFDMKADDLNYMISNPIGFSFSTEEGMAAYIPVAHDYLNSPKQLNSAWVLSQLKPILEDENQAKVGHNIKNHVNTLARYGVKLRGIKHDTMLASYVLNTADRHNIDSLAHRFLQYRCIPFTQIAGKKGKKQLTFNQVNLRCATQYAAERTDLILRLHKHILNKIERNEKLQNIYQNIEIPLILVLSRIECTGVLIDNTLLTTESDKIKIQLNELEQKTYAITKQKFNINSSKQLQMILFEKMGLPVLKKTPLGMPSTSEEVLQELALNYLLPQLVLKYRSLAKLKSTYTDKLPKMIHPKTGRIHTSYHQETTITGRLSSTDPNIQNIPVRNKQGRRIRQAFIAPHGYKILSIDYSQIELRIIAHLSGDKTLSDAFKQGKDIHTATAADMIGINIEQVSSKQRQHAKTVNFGLIYGMSAFGLSKQLHIPYKKAQEYINIYFERYSGVMKYMEEVCITAFDRGFVETVFKRRVYLPRMKSKNNICKKAVERMAINAPIQGTAADIIKKAMLLVDKWIQDAGCNRIKLLMQVHDELVFEIQESALDEMTYKIQQLMESATKLNVPLITKVGYGDNWDQAH</sequence>
<proteinExistence type="inferred from homology"/>
<dbReference type="GO" id="GO:0006261">
    <property type="term" value="P:DNA-templated DNA replication"/>
    <property type="evidence" value="ECO:0007669"/>
    <property type="project" value="UniProtKB-UniRule"/>
</dbReference>
<evidence type="ECO:0000256" key="4">
    <source>
        <dbReference type="ARBA" id="ARBA00020311"/>
    </source>
</evidence>
<evidence type="ECO:0000313" key="21">
    <source>
        <dbReference type="EMBL" id="KEY91454.1"/>
    </source>
</evidence>
<dbReference type="Gene3D" id="3.30.70.370">
    <property type="match status" value="1"/>
</dbReference>
<evidence type="ECO:0000256" key="16">
    <source>
        <dbReference type="NCBIfam" id="TIGR00593"/>
    </source>
</evidence>
<dbReference type="eggNOG" id="COG0749">
    <property type="taxonomic scope" value="Bacteria"/>
</dbReference>
<evidence type="ECO:0000256" key="11">
    <source>
        <dbReference type="ARBA" id="ARBA00022839"/>
    </source>
</evidence>
<dbReference type="SMART" id="SM00474">
    <property type="entry name" value="35EXOc"/>
    <property type="match status" value="1"/>
</dbReference>
<evidence type="ECO:0000256" key="6">
    <source>
        <dbReference type="ARBA" id="ARBA00022695"/>
    </source>
</evidence>
<keyword evidence="22" id="KW-1185">Reference proteome</keyword>
<dbReference type="SMART" id="SM00482">
    <property type="entry name" value="POLAc"/>
    <property type="match status" value="1"/>
</dbReference>
<dbReference type="CDD" id="cd09898">
    <property type="entry name" value="H3TH_53EXO"/>
    <property type="match status" value="1"/>
</dbReference>
<organism evidence="21 22">
    <name type="scientific">Candidatus Photodesmus blepharonis</name>
    <dbReference type="NCBI Taxonomy" id="1179155"/>
    <lineage>
        <taxon>Bacteria</taxon>
        <taxon>Pseudomonadati</taxon>
        <taxon>Pseudomonadota</taxon>
        <taxon>Gammaproteobacteria</taxon>
        <taxon>Vibrionales</taxon>
        <taxon>Vibrionaceae</taxon>
        <taxon>Candidatus Photodesmus</taxon>
    </lineage>
</organism>
<dbReference type="Pfam" id="PF00476">
    <property type="entry name" value="DNA_pol_A"/>
    <property type="match status" value="1"/>
</dbReference>
<evidence type="ECO:0000256" key="5">
    <source>
        <dbReference type="ARBA" id="ARBA00022679"/>
    </source>
</evidence>
<dbReference type="STRING" id="1179155.CF67_17045"/>
<evidence type="ECO:0000256" key="9">
    <source>
        <dbReference type="ARBA" id="ARBA00022763"/>
    </source>
</evidence>
<reference evidence="21 22" key="1">
    <citation type="submission" date="2014-03" db="EMBL/GenBank/DDBJ databases">
        <title>Selection and divergence in the genomes of co-occurring obligate luminous symbionts with specific hosts.</title>
        <authorList>
            <person name="Hendry T.A."/>
            <person name="de Wet J.R."/>
            <person name="Dunlap P.V."/>
        </authorList>
    </citation>
    <scope>NUCLEOTIDE SEQUENCE [LARGE SCALE GENOMIC DNA]</scope>
    <source>
        <strain evidence="21 22">Ppalp.1</strain>
    </source>
</reference>
<evidence type="ECO:0000313" key="22">
    <source>
        <dbReference type="Proteomes" id="UP000053784"/>
    </source>
</evidence>
<keyword evidence="9 17" id="KW-0227">DNA damage</keyword>
<dbReference type="Pfam" id="PF01367">
    <property type="entry name" value="5_3_exonuc"/>
    <property type="match status" value="1"/>
</dbReference>
<comment type="subunit">
    <text evidence="2">Single-chain monomer with multiple functions.</text>
</comment>
<protein>
    <recommendedName>
        <fullName evidence="4 16">DNA polymerase I</fullName>
        <ecNumber evidence="3 16">2.7.7.7</ecNumber>
    </recommendedName>
</protein>
<evidence type="ECO:0000256" key="7">
    <source>
        <dbReference type="ARBA" id="ARBA00022705"/>
    </source>
</evidence>
<dbReference type="PRINTS" id="PR00868">
    <property type="entry name" value="DNAPOLI"/>
</dbReference>
<dbReference type="eggNOG" id="COG0258">
    <property type="taxonomic scope" value="Bacteria"/>
</dbReference>
<dbReference type="Gene3D" id="1.20.1060.10">
    <property type="entry name" value="Taq DNA Polymerase, Chain T, domain 4"/>
    <property type="match status" value="1"/>
</dbReference>
<dbReference type="InterPro" id="IPR020046">
    <property type="entry name" value="5-3_exonucl_a-hlix_arch_N"/>
</dbReference>
<dbReference type="InterPro" id="IPR043502">
    <property type="entry name" value="DNA/RNA_pol_sf"/>
</dbReference>
<evidence type="ECO:0000256" key="3">
    <source>
        <dbReference type="ARBA" id="ARBA00012417"/>
    </source>
</evidence>
<keyword evidence="12 17" id="KW-0239">DNA-directed DNA polymerase</keyword>
<dbReference type="InterPro" id="IPR012337">
    <property type="entry name" value="RNaseH-like_sf"/>
</dbReference>
<dbReference type="Proteomes" id="UP000053784">
    <property type="component" value="Unassembled WGS sequence"/>
</dbReference>
<dbReference type="PROSITE" id="PS00447">
    <property type="entry name" value="DNA_POLYMERASE_A"/>
    <property type="match status" value="1"/>
</dbReference>
<dbReference type="SMART" id="SM00279">
    <property type="entry name" value="HhH2"/>
    <property type="match status" value="1"/>
</dbReference>
<dbReference type="InterPro" id="IPR036279">
    <property type="entry name" value="5-3_exonuclease_C_sf"/>
</dbReference>
<dbReference type="SUPFAM" id="SSF56672">
    <property type="entry name" value="DNA/RNA polymerases"/>
    <property type="match status" value="1"/>
</dbReference>
<name>A0A084CNS5_9GAMM</name>
<dbReference type="Gene3D" id="1.10.150.20">
    <property type="entry name" value="5' to 3' exonuclease, C-terminal subdomain"/>
    <property type="match status" value="2"/>
</dbReference>
<dbReference type="InterPro" id="IPR029060">
    <property type="entry name" value="PIN-like_dom_sf"/>
</dbReference>
<dbReference type="SUPFAM" id="SSF88723">
    <property type="entry name" value="PIN domain-like"/>
    <property type="match status" value="1"/>
</dbReference>
<feature type="domain" description="3'-5' exonuclease" evidence="18">
    <location>
        <begin position="305"/>
        <end position="492"/>
    </location>
</feature>
<dbReference type="NCBIfam" id="NF004397">
    <property type="entry name" value="PRK05755.1"/>
    <property type="match status" value="1"/>
</dbReference>
<evidence type="ECO:0000256" key="17">
    <source>
        <dbReference type="RuleBase" id="RU004460"/>
    </source>
</evidence>
<evidence type="ECO:0000256" key="2">
    <source>
        <dbReference type="ARBA" id="ARBA00011541"/>
    </source>
</evidence>
<dbReference type="FunFam" id="1.10.150.20:FF:000003">
    <property type="entry name" value="DNA polymerase I"/>
    <property type="match status" value="1"/>
</dbReference>
<dbReference type="SUPFAM" id="SSF53098">
    <property type="entry name" value="Ribonuclease H-like"/>
    <property type="match status" value="1"/>
</dbReference>
<dbReference type="InterPro" id="IPR001098">
    <property type="entry name" value="DNA-dir_DNA_pol_A_palm_dom"/>
</dbReference>
<keyword evidence="8" id="KW-0540">Nuclease</keyword>
<dbReference type="CDD" id="cd09859">
    <property type="entry name" value="PIN_53EXO"/>
    <property type="match status" value="1"/>
</dbReference>
<dbReference type="FunFam" id="1.10.150.20:FF:000002">
    <property type="entry name" value="DNA polymerase I"/>
    <property type="match status" value="1"/>
</dbReference>
<dbReference type="PANTHER" id="PTHR10133">
    <property type="entry name" value="DNA POLYMERASE I"/>
    <property type="match status" value="1"/>
</dbReference>
<comment type="similarity">
    <text evidence="1 17">Belongs to the DNA polymerase type-A family.</text>
</comment>
<dbReference type="SUPFAM" id="SSF47807">
    <property type="entry name" value="5' to 3' exonuclease, C-terminal subdomain"/>
    <property type="match status" value="1"/>
</dbReference>
<dbReference type="InterPro" id="IPR020045">
    <property type="entry name" value="DNA_polI_H3TH"/>
</dbReference>
<dbReference type="Gene3D" id="3.30.420.10">
    <property type="entry name" value="Ribonuclease H-like superfamily/Ribonuclease H"/>
    <property type="match status" value="1"/>
</dbReference>
<keyword evidence="11 17" id="KW-0269">Exonuclease</keyword>
<comment type="catalytic activity">
    <reaction evidence="15 17">
        <text>DNA(n) + a 2'-deoxyribonucleoside 5'-triphosphate = DNA(n+1) + diphosphate</text>
        <dbReference type="Rhea" id="RHEA:22508"/>
        <dbReference type="Rhea" id="RHEA-COMP:17339"/>
        <dbReference type="Rhea" id="RHEA-COMP:17340"/>
        <dbReference type="ChEBI" id="CHEBI:33019"/>
        <dbReference type="ChEBI" id="CHEBI:61560"/>
        <dbReference type="ChEBI" id="CHEBI:173112"/>
        <dbReference type="EC" id="2.7.7.7"/>
    </reaction>
</comment>
<keyword evidence="6 17" id="KW-0548">Nucleotidyltransferase</keyword>
<dbReference type="InterPro" id="IPR002298">
    <property type="entry name" value="DNA_polymerase_A"/>
</dbReference>
<feature type="domain" description="5'-3' exonuclease" evidence="19">
    <location>
        <begin position="1"/>
        <end position="239"/>
    </location>
</feature>